<evidence type="ECO:0000256" key="4">
    <source>
        <dbReference type="ARBA" id="ARBA00023014"/>
    </source>
</evidence>
<keyword evidence="1" id="KW-0001">2Fe-2S</keyword>
<feature type="signal peptide" evidence="5">
    <location>
        <begin position="1"/>
        <end position="27"/>
    </location>
</feature>
<dbReference type="RefSeq" id="WP_047260430.1">
    <property type="nucleotide sequence ID" value="NZ_CP011546.1"/>
</dbReference>
<dbReference type="Gene3D" id="2.102.10.10">
    <property type="entry name" value="Rieske [2Fe-2S] iron-sulphur domain"/>
    <property type="match status" value="1"/>
</dbReference>
<sequence length="126" mass="12816">MTIEMPTCSRRLFLLGSATTVAGAFLAACGEAPTAEVAAAEVPVGSAIFVDDFIIAQPTAGTFVAYSRTCPHQNAQIDGINGDTVSCSNHDSVFALADGAVLEGLARDPLTPAETTVTGDVVTATL</sequence>
<keyword evidence="8" id="KW-1185">Reference proteome</keyword>
<dbReference type="AlphaFoldDB" id="A0A0G3HJS3"/>
<dbReference type="GO" id="GO:0046872">
    <property type="term" value="F:metal ion binding"/>
    <property type="evidence" value="ECO:0007669"/>
    <property type="project" value="UniProtKB-KW"/>
</dbReference>
<proteinExistence type="predicted"/>
<dbReference type="Proteomes" id="UP000035548">
    <property type="component" value="Chromosome"/>
</dbReference>
<keyword evidence="7" id="KW-0223">Dioxygenase</keyword>
<dbReference type="SUPFAM" id="SSF50022">
    <property type="entry name" value="ISP domain"/>
    <property type="match status" value="1"/>
</dbReference>
<dbReference type="GO" id="GO:0051537">
    <property type="term" value="F:2 iron, 2 sulfur cluster binding"/>
    <property type="evidence" value="ECO:0007669"/>
    <property type="project" value="UniProtKB-KW"/>
</dbReference>
<dbReference type="GO" id="GO:0051213">
    <property type="term" value="F:dioxygenase activity"/>
    <property type="evidence" value="ECO:0007669"/>
    <property type="project" value="UniProtKB-KW"/>
</dbReference>
<dbReference type="OrthoDB" id="25106at2"/>
<dbReference type="STRING" id="1072256.CUTER_11060"/>
<name>A0A0G3HJS3_9CORY</name>
<evidence type="ECO:0000256" key="2">
    <source>
        <dbReference type="ARBA" id="ARBA00022723"/>
    </source>
</evidence>
<feature type="chain" id="PRO_5002554810" evidence="5">
    <location>
        <begin position="28"/>
        <end position="126"/>
    </location>
</feature>
<dbReference type="GO" id="GO:0016705">
    <property type="term" value="F:oxidoreductase activity, acting on paired donors, with incorporation or reduction of molecular oxygen"/>
    <property type="evidence" value="ECO:0007669"/>
    <property type="project" value="UniProtKB-ARBA"/>
</dbReference>
<dbReference type="GO" id="GO:0004497">
    <property type="term" value="F:monooxygenase activity"/>
    <property type="evidence" value="ECO:0007669"/>
    <property type="project" value="UniProtKB-ARBA"/>
</dbReference>
<keyword evidence="5" id="KW-0732">Signal</keyword>
<keyword evidence="3" id="KW-0408">Iron</keyword>
<dbReference type="InterPro" id="IPR006311">
    <property type="entry name" value="TAT_signal"/>
</dbReference>
<evidence type="ECO:0000313" key="8">
    <source>
        <dbReference type="Proteomes" id="UP000035548"/>
    </source>
</evidence>
<evidence type="ECO:0000256" key="1">
    <source>
        <dbReference type="ARBA" id="ARBA00022714"/>
    </source>
</evidence>
<dbReference type="Pfam" id="PF00355">
    <property type="entry name" value="Rieske"/>
    <property type="match status" value="1"/>
</dbReference>
<evidence type="ECO:0000313" key="7">
    <source>
        <dbReference type="EMBL" id="AKK12173.1"/>
    </source>
</evidence>
<keyword evidence="4" id="KW-0411">Iron-sulfur</keyword>
<gene>
    <name evidence="7" type="ORF">CUTER_11060</name>
</gene>
<dbReference type="PATRIC" id="fig|1072256.5.peg.2176"/>
<reference evidence="7 8" key="1">
    <citation type="journal article" date="2015" name="Genome Announc.">
        <title>Virulence Factor Genes Detected in the Complete Genome Sequence of Corynebacterium uterequi DSM 45634, Isolated from the Uterus of a Maiden Mare.</title>
        <authorList>
            <person name="Ruckert C."/>
            <person name="Kriete M."/>
            <person name="Jaenicke S."/>
            <person name="Winkler A."/>
            <person name="Tauch A."/>
        </authorList>
    </citation>
    <scope>NUCLEOTIDE SEQUENCE [LARGE SCALE GENOMIC DNA]</scope>
    <source>
        <strain evidence="7 8">DSM 45634</strain>
    </source>
</reference>
<evidence type="ECO:0000256" key="3">
    <source>
        <dbReference type="ARBA" id="ARBA00023004"/>
    </source>
</evidence>
<dbReference type="InterPro" id="IPR036922">
    <property type="entry name" value="Rieske_2Fe-2S_sf"/>
</dbReference>
<keyword evidence="7" id="KW-0560">Oxidoreductase</keyword>
<protein>
    <submittedName>
        <fullName evidence="7">Ferredoxin subunit of nitrite reductase and ring-hydroxylating dioxygenase</fullName>
    </submittedName>
</protein>
<reference evidence="8" key="2">
    <citation type="submission" date="2015-05" db="EMBL/GenBank/DDBJ databases">
        <title>Complete genome sequence of Corynebacterium uterequi DSM 45634, isolated from the uterus of a maiden mare.</title>
        <authorList>
            <person name="Ruckert C."/>
            <person name="Albersmeier A."/>
            <person name="Winkler A."/>
            <person name="Tauch A."/>
        </authorList>
    </citation>
    <scope>NUCLEOTIDE SEQUENCE [LARGE SCALE GENOMIC DNA]</scope>
    <source>
        <strain evidence="8">DSM 45634</strain>
    </source>
</reference>
<dbReference type="InterPro" id="IPR017941">
    <property type="entry name" value="Rieske_2Fe-2S"/>
</dbReference>
<dbReference type="CDD" id="cd03467">
    <property type="entry name" value="Rieske"/>
    <property type="match status" value="1"/>
</dbReference>
<dbReference type="KEGG" id="cut:CUTER_11060"/>
<keyword evidence="2" id="KW-0479">Metal-binding</keyword>
<feature type="domain" description="Rieske" evidence="6">
    <location>
        <begin position="34"/>
        <end position="124"/>
    </location>
</feature>
<dbReference type="PROSITE" id="PS51318">
    <property type="entry name" value="TAT"/>
    <property type="match status" value="1"/>
</dbReference>
<organism evidence="7 8">
    <name type="scientific">Corynebacterium uterequi</name>
    <dbReference type="NCBI Taxonomy" id="1072256"/>
    <lineage>
        <taxon>Bacteria</taxon>
        <taxon>Bacillati</taxon>
        <taxon>Actinomycetota</taxon>
        <taxon>Actinomycetes</taxon>
        <taxon>Mycobacteriales</taxon>
        <taxon>Corynebacteriaceae</taxon>
        <taxon>Corynebacterium</taxon>
    </lineage>
</organism>
<evidence type="ECO:0000256" key="5">
    <source>
        <dbReference type="SAM" id="SignalP"/>
    </source>
</evidence>
<accession>A0A0G3HJS3</accession>
<dbReference type="PROSITE" id="PS51296">
    <property type="entry name" value="RIESKE"/>
    <property type="match status" value="1"/>
</dbReference>
<dbReference type="EMBL" id="CP011546">
    <property type="protein sequence ID" value="AKK12173.1"/>
    <property type="molecule type" value="Genomic_DNA"/>
</dbReference>
<evidence type="ECO:0000259" key="6">
    <source>
        <dbReference type="PROSITE" id="PS51296"/>
    </source>
</evidence>